<proteinExistence type="predicted"/>
<dbReference type="SUPFAM" id="SSF63829">
    <property type="entry name" value="Calcium-dependent phosphotriesterase"/>
    <property type="match status" value="1"/>
</dbReference>
<organism evidence="1">
    <name type="scientific">marine sediment metagenome</name>
    <dbReference type="NCBI Taxonomy" id="412755"/>
    <lineage>
        <taxon>unclassified sequences</taxon>
        <taxon>metagenomes</taxon>
        <taxon>ecological metagenomes</taxon>
    </lineage>
</organism>
<sequence length="143" mass="15596">YEGVYGGYPEDWQGETRHCVAVDCENRVWCSGGMGVVCFDGAEWRMYEVSDGLAPAPVRDLCADAAGRLWIAYGLSARADEGCSEDEPGWGVTVFDGGKWRTYTSDDGLLDNVVLALTGDHEGKVWALPRPGLNVFDGQKWIG</sequence>
<dbReference type="Gene3D" id="2.130.10.10">
    <property type="entry name" value="YVTN repeat-like/Quinoprotein amine dehydrogenase"/>
    <property type="match status" value="2"/>
</dbReference>
<feature type="non-terminal residue" evidence="1">
    <location>
        <position position="143"/>
    </location>
</feature>
<accession>X0ZQQ4</accession>
<protein>
    <submittedName>
        <fullName evidence="1">Uncharacterized protein</fullName>
    </submittedName>
</protein>
<dbReference type="InterPro" id="IPR015943">
    <property type="entry name" value="WD40/YVTN_repeat-like_dom_sf"/>
</dbReference>
<feature type="non-terminal residue" evidence="1">
    <location>
        <position position="1"/>
    </location>
</feature>
<reference evidence="1" key="1">
    <citation type="journal article" date="2014" name="Front. Microbiol.">
        <title>High frequency of phylogenetically diverse reductive dehalogenase-homologous genes in deep subseafloor sedimentary metagenomes.</title>
        <authorList>
            <person name="Kawai M."/>
            <person name="Futagami T."/>
            <person name="Toyoda A."/>
            <person name="Takaki Y."/>
            <person name="Nishi S."/>
            <person name="Hori S."/>
            <person name="Arai W."/>
            <person name="Tsubouchi T."/>
            <person name="Morono Y."/>
            <person name="Uchiyama I."/>
            <person name="Ito T."/>
            <person name="Fujiyama A."/>
            <person name="Inagaki F."/>
            <person name="Takami H."/>
        </authorList>
    </citation>
    <scope>NUCLEOTIDE SEQUENCE</scope>
    <source>
        <strain evidence="1">Expedition CK06-06</strain>
    </source>
</reference>
<name>X0ZQQ4_9ZZZZ</name>
<comment type="caution">
    <text evidence="1">The sequence shown here is derived from an EMBL/GenBank/DDBJ whole genome shotgun (WGS) entry which is preliminary data.</text>
</comment>
<dbReference type="AlphaFoldDB" id="X0ZQQ4"/>
<dbReference type="EMBL" id="BARS01057342">
    <property type="protein sequence ID" value="GAG50561.1"/>
    <property type="molecule type" value="Genomic_DNA"/>
</dbReference>
<evidence type="ECO:0000313" key="1">
    <source>
        <dbReference type="EMBL" id="GAG50561.1"/>
    </source>
</evidence>
<gene>
    <name evidence="1" type="ORF">S01H1_84108</name>
</gene>